<comment type="pathway">
    <text evidence="2 11">Nucleoside biosynthesis; alpha-ribazole biosynthesis; alpha-ribazole from 5,6-dimethylbenzimidazole: step 1/2.</text>
</comment>
<dbReference type="UniPathway" id="UPA00061">
    <property type="reaction ID" value="UER00516"/>
</dbReference>
<dbReference type="Proteomes" id="UP000304148">
    <property type="component" value="Chromosome"/>
</dbReference>
<comment type="catalytic activity">
    <reaction evidence="10 11">
        <text>5,6-dimethylbenzimidazole + nicotinate beta-D-ribonucleotide = alpha-ribazole 5'-phosphate + nicotinate + H(+)</text>
        <dbReference type="Rhea" id="RHEA:11196"/>
        <dbReference type="ChEBI" id="CHEBI:15378"/>
        <dbReference type="ChEBI" id="CHEBI:15890"/>
        <dbReference type="ChEBI" id="CHEBI:32544"/>
        <dbReference type="ChEBI" id="CHEBI:57502"/>
        <dbReference type="ChEBI" id="CHEBI:57918"/>
        <dbReference type="EC" id="2.4.2.21"/>
    </reaction>
</comment>
<dbReference type="CDD" id="cd02439">
    <property type="entry name" value="DMB-PRT_CobT"/>
    <property type="match status" value="1"/>
</dbReference>
<dbReference type="Gene3D" id="3.40.50.10210">
    <property type="match status" value="1"/>
</dbReference>
<dbReference type="GO" id="GO:0009236">
    <property type="term" value="P:cobalamin biosynthetic process"/>
    <property type="evidence" value="ECO:0007669"/>
    <property type="project" value="UniProtKB-UniRule"/>
</dbReference>
<evidence type="ECO:0000256" key="4">
    <source>
        <dbReference type="ARBA" id="ARBA00011991"/>
    </source>
</evidence>
<evidence type="ECO:0000256" key="8">
    <source>
        <dbReference type="ARBA" id="ARBA00022679"/>
    </source>
</evidence>
<dbReference type="SUPFAM" id="SSF52733">
    <property type="entry name" value="Nicotinate mononucleotide:5,6-dimethylbenzimidazole phosphoribosyltransferase (CobT)"/>
    <property type="match status" value="1"/>
</dbReference>
<dbReference type="InterPro" id="IPR017846">
    <property type="entry name" value="Nict_dMeBzImd_PRibTrfase_bact"/>
</dbReference>
<dbReference type="InterPro" id="IPR003200">
    <property type="entry name" value="Nict_dMeBzImd_PRibTrfase"/>
</dbReference>
<reference evidence="13" key="1">
    <citation type="submission" date="2018-08" db="EMBL/GenBank/DDBJ databases">
        <authorList>
            <person name="Chevrot R."/>
        </authorList>
    </citation>
    <scope>NUCLEOTIDE SEQUENCE [LARGE SCALE GENOMIC DNA]</scope>
</reference>
<dbReference type="NCBIfam" id="NF000996">
    <property type="entry name" value="PRK00105.1"/>
    <property type="match status" value="1"/>
</dbReference>
<evidence type="ECO:0000256" key="10">
    <source>
        <dbReference type="ARBA" id="ARBA00047340"/>
    </source>
</evidence>
<comment type="similarity">
    <text evidence="3 11">Belongs to the CobT family.</text>
</comment>
<comment type="function">
    <text evidence="1 11">Catalyzes the synthesis of alpha-ribazole-5'-phosphate from nicotinate mononucleotide (NAMN) and 5,6-dimethylbenzimidazole (DMB).</text>
</comment>
<dbReference type="Gene3D" id="1.10.1610.10">
    <property type="match status" value="1"/>
</dbReference>
<evidence type="ECO:0000256" key="5">
    <source>
        <dbReference type="ARBA" id="ARBA00015486"/>
    </source>
</evidence>
<dbReference type="PANTHER" id="PTHR43463">
    <property type="entry name" value="NICOTINATE-NUCLEOTIDE--DIMETHYLBENZIMIDAZOLE PHOSPHORIBOSYLTRANSFERASE"/>
    <property type="match status" value="1"/>
</dbReference>
<evidence type="ECO:0000256" key="6">
    <source>
        <dbReference type="ARBA" id="ARBA00022573"/>
    </source>
</evidence>
<evidence type="ECO:0000256" key="2">
    <source>
        <dbReference type="ARBA" id="ARBA00005049"/>
    </source>
</evidence>
<organism evidence="12 13">
    <name type="scientific">Paenibacillus alvei</name>
    <name type="common">Bacillus alvei</name>
    <dbReference type="NCBI Taxonomy" id="44250"/>
    <lineage>
        <taxon>Bacteria</taxon>
        <taxon>Bacillati</taxon>
        <taxon>Bacillota</taxon>
        <taxon>Bacilli</taxon>
        <taxon>Bacillales</taxon>
        <taxon>Paenibacillaceae</taxon>
        <taxon>Paenibacillus</taxon>
    </lineage>
</organism>
<evidence type="ECO:0000256" key="1">
    <source>
        <dbReference type="ARBA" id="ARBA00002197"/>
    </source>
</evidence>
<dbReference type="Pfam" id="PF02277">
    <property type="entry name" value="DBI_PRT"/>
    <property type="match status" value="1"/>
</dbReference>
<dbReference type="GO" id="GO:0008939">
    <property type="term" value="F:nicotinate-nucleotide-dimethylbenzimidazole phosphoribosyltransferase activity"/>
    <property type="evidence" value="ECO:0007669"/>
    <property type="project" value="UniProtKB-UniRule"/>
</dbReference>
<evidence type="ECO:0000313" key="12">
    <source>
        <dbReference type="EMBL" id="SYX85763.1"/>
    </source>
</evidence>
<dbReference type="InterPro" id="IPR023195">
    <property type="entry name" value="Nict_dMeBzImd_PRibTrfase_N"/>
</dbReference>
<evidence type="ECO:0000313" key="13">
    <source>
        <dbReference type="Proteomes" id="UP000304148"/>
    </source>
</evidence>
<dbReference type="InterPro" id="IPR036087">
    <property type="entry name" value="Nict_dMeBzImd_PRibTrfase_sf"/>
</dbReference>
<dbReference type="AlphaFoldDB" id="A0A383RFY3"/>
<feature type="active site" description="Proton acceptor" evidence="11">
    <location>
        <position position="336"/>
    </location>
</feature>
<proteinExistence type="inferred from homology"/>
<accession>A0A383RFY3</accession>
<dbReference type="NCBIfam" id="TIGR03160">
    <property type="entry name" value="cobT_DBIPRT"/>
    <property type="match status" value="1"/>
</dbReference>
<dbReference type="PANTHER" id="PTHR43463:SF1">
    <property type="entry name" value="NICOTINATE-NUCLEOTIDE--DIMETHYLBENZIMIDAZOLE PHOSPHORIBOSYLTRANSFERASE"/>
    <property type="match status" value="1"/>
</dbReference>
<dbReference type="EC" id="2.4.2.21" evidence="4 11"/>
<name>A0A383RFY3_PAEAL</name>
<evidence type="ECO:0000256" key="3">
    <source>
        <dbReference type="ARBA" id="ARBA00007110"/>
    </source>
</evidence>
<dbReference type="EMBL" id="LS992241">
    <property type="protein sequence ID" value="SYX85763.1"/>
    <property type="molecule type" value="Genomic_DNA"/>
</dbReference>
<keyword evidence="6 11" id="KW-0169">Cobalamin biosynthesis</keyword>
<evidence type="ECO:0000256" key="11">
    <source>
        <dbReference type="HAMAP-Rule" id="MF_00230"/>
    </source>
</evidence>
<dbReference type="FunFam" id="3.40.50.10210:FF:000001">
    <property type="entry name" value="Nicotinate-nucleotide--dimethylbenzimidazole phosphoribosyltransferase"/>
    <property type="match status" value="1"/>
</dbReference>
<keyword evidence="8 11" id="KW-0808">Transferase</keyword>
<gene>
    <name evidence="11 12" type="primary">cobT</name>
    <name evidence="12" type="ORF">PBLR_14185</name>
</gene>
<dbReference type="HAMAP" id="MF_00230">
    <property type="entry name" value="CobT"/>
    <property type="match status" value="1"/>
</dbReference>
<keyword evidence="7 11" id="KW-0328">Glycosyltransferase</keyword>
<evidence type="ECO:0000256" key="9">
    <source>
        <dbReference type="ARBA" id="ARBA00030686"/>
    </source>
</evidence>
<evidence type="ECO:0000256" key="7">
    <source>
        <dbReference type="ARBA" id="ARBA00022676"/>
    </source>
</evidence>
<sequence length="369" mass="39025">MNTSLYNMKINLTTEMSSMNERLNQLIAQIKPLDEQAIQSAIEHQNQLTKPPGSLGVLEQVAIQVAGITGEVKPQFEKKAVIVMAGDHGVCEEGVSAFPSEVTPQMVYNFLRGGAAVNVLSREAGADVVCVDIGVNADLDDPKLVSRKVRKGTANMAKGPAMSLEEAISAILVGVDIVEQYVREGYRLFSTGEMGIGNTTASAAMLCAFTGMEPEEAVGHGTGIGDAQWKHKCNVVRQALEINAPNRQDALDVLAKVGGLEIAGLTGVILAAAANQVPVVIDGFISSAAALAAVRLAPAVQPYLIGSHLSEERGHTALLSELKLNPCLHVQMRLGEGTGGVLMFQLIDAAVRIMREMATFAEAGVTNKE</sequence>
<protein>
    <recommendedName>
        <fullName evidence="5 11">Nicotinate-nucleotide--dimethylbenzimidazole phosphoribosyltransferase</fullName>
        <shortName evidence="11">NN:DBI PRT</shortName>
        <ecNumber evidence="4 11">2.4.2.21</ecNumber>
    </recommendedName>
    <alternativeName>
        <fullName evidence="9 11">N(1)-alpha-phosphoribosyltransferase</fullName>
    </alternativeName>
</protein>